<dbReference type="EMBL" id="KZ613813">
    <property type="protein sequence ID" value="PMD59623.1"/>
    <property type="molecule type" value="Genomic_DNA"/>
</dbReference>
<feature type="compositionally biased region" description="Polar residues" evidence="1">
    <location>
        <begin position="73"/>
        <end position="93"/>
    </location>
</feature>
<organism evidence="2 3">
    <name type="scientific">Hyaloscypha bicolor E</name>
    <dbReference type="NCBI Taxonomy" id="1095630"/>
    <lineage>
        <taxon>Eukaryota</taxon>
        <taxon>Fungi</taxon>
        <taxon>Dikarya</taxon>
        <taxon>Ascomycota</taxon>
        <taxon>Pezizomycotina</taxon>
        <taxon>Leotiomycetes</taxon>
        <taxon>Helotiales</taxon>
        <taxon>Hyaloscyphaceae</taxon>
        <taxon>Hyaloscypha</taxon>
        <taxon>Hyaloscypha bicolor</taxon>
    </lineage>
</organism>
<dbReference type="Proteomes" id="UP000235371">
    <property type="component" value="Unassembled WGS sequence"/>
</dbReference>
<proteinExistence type="predicted"/>
<protein>
    <submittedName>
        <fullName evidence="2">Uncharacterized protein</fullName>
    </submittedName>
</protein>
<sequence>MRLQGRRPIWLAQLLRPLANSSTRQELPAGPMTAYDSSFHPIRLAETCRKSWIPRELVAADQTKRSRAADQTPCINGENTRQRNASHPVSNRY</sequence>
<name>A0A2J6T9G9_9HELO</name>
<feature type="region of interest" description="Disordered" evidence="1">
    <location>
        <begin position="61"/>
        <end position="93"/>
    </location>
</feature>
<dbReference type="GeneID" id="36580650"/>
<evidence type="ECO:0000256" key="1">
    <source>
        <dbReference type="SAM" id="MobiDB-lite"/>
    </source>
</evidence>
<gene>
    <name evidence="2" type="ORF">K444DRAFT_406775</name>
</gene>
<evidence type="ECO:0000313" key="2">
    <source>
        <dbReference type="EMBL" id="PMD59623.1"/>
    </source>
</evidence>
<dbReference type="AlphaFoldDB" id="A0A2J6T9G9"/>
<dbReference type="InParanoid" id="A0A2J6T9G9"/>
<reference evidence="2 3" key="1">
    <citation type="submission" date="2016-04" db="EMBL/GenBank/DDBJ databases">
        <title>A degradative enzymes factory behind the ericoid mycorrhizal symbiosis.</title>
        <authorList>
            <consortium name="DOE Joint Genome Institute"/>
            <person name="Martino E."/>
            <person name="Morin E."/>
            <person name="Grelet G."/>
            <person name="Kuo A."/>
            <person name="Kohler A."/>
            <person name="Daghino S."/>
            <person name="Barry K."/>
            <person name="Choi C."/>
            <person name="Cichocki N."/>
            <person name="Clum A."/>
            <person name="Copeland A."/>
            <person name="Hainaut M."/>
            <person name="Haridas S."/>
            <person name="Labutti K."/>
            <person name="Lindquist E."/>
            <person name="Lipzen A."/>
            <person name="Khouja H.-R."/>
            <person name="Murat C."/>
            <person name="Ohm R."/>
            <person name="Olson A."/>
            <person name="Spatafora J."/>
            <person name="Veneault-Fourrey C."/>
            <person name="Henrissat B."/>
            <person name="Grigoriev I."/>
            <person name="Martin F."/>
            <person name="Perotto S."/>
        </authorList>
    </citation>
    <scope>NUCLEOTIDE SEQUENCE [LARGE SCALE GENOMIC DNA]</scope>
    <source>
        <strain evidence="2 3">E</strain>
    </source>
</reference>
<keyword evidence="3" id="KW-1185">Reference proteome</keyword>
<evidence type="ECO:0000313" key="3">
    <source>
        <dbReference type="Proteomes" id="UP000235371"/>
    </source>
</evidence>
<dbReference type="RefSeq" id="XP_024736527.1">
    <property type="nucleotide sequence ID" value="XM_024872570.1"/>
</dbReference>
<accession>A0A2J6T9G9</accession>